<sequence>MNKQQLAAKIWATADTLRSKIEAYEYKDYILGLMFYMFLSQKEESFLFEQGWDESTLSEFDQDEDTVEMVRQSLGYCINYQDLFSSWLRAMQTSQNAALAPFSVDSVSKAISAFSRSVHPVHKAIFDNIFDSLSNGLSKLGETTGAQTKSLKGIINIIKDIPLNEEQGYDVLGFVYEYLISHFAAGAGKKAGEFYTPHEVSELMAKIVAYHLKNRSEVKIYDPTSGSGSLLITMGKSLEQYKIDRDNIRYFAQELKSNTYNLTRMNLVMRDIAPGNIEVRNADTLESDWPFVETKQEGKVTGMEPVRVDAVVSNPPYSQVWDDTNKINDPRFAGFGVAPKSKADFAFLLHDLYHLDTDGIMTIVLPHGVLFRGGEEGKIRETLVKHNHIDAIIGLPANIFFGTGIPTIIMVLKRKRAERDILMVDASLSFVKEGNKNRLRAQDIQKVVDVVINRSDVPKFSRAVALEEIERNGYNLNLTRYVSSAPESEHWDLAGLTLGQLPVSELQQLHGLQFFPELQHRLFTAVDSGSEDHAEEPSATYLALTDELKTPRNSYDLAAFLKQQFVQANEVQAHKASYLEHVATFLEYFRAQLSSKSLQESIGDIKLQQQLPELKQALFTQMVHSNDGQPLFIVEPYDAYQRLYDCVQVISGDLEILQSEGIAALNQVDDLTESQNKNGTLTTKVIGQDGRVLPLSLIKQHCCQEQMAMIAQTEQRIAEIDAEAQSLLESLSEDDKEQYFMGEVLSEEGDAWAKSGLTKVLKNKDFKSELKKLPALNQVLTTASKLFQEQNQLSKGLKGASAELEKQAQKVLQSMSTSEALTLLESKWFSPLQAQLEALFDHEIDRAAQELAELVVKYQVTPSAIEQEITKSNRALSEMLSELTGDSAAMKGINELKQLLQL</sequence>
<dbReference type="PANTHER" id="PTHR42933:SF1">
    <property type="entry name" value="SITE-SPECIFIC DNA-METHYLTRANSFERASE (ADENINE-SPECIFIC)"/>
    <property type="match status" value="1"/>
</dbReference>
<feature type="coiled-coil region" evidence="8">
    <location>
        <begin position="703"/>
        <end position="730"/>
    </location>
</feature>
<dbReference type="GO" id="GO:0003677">
    <property type="term" value="F:DNA binding"/>
    <property type="evidence" value="ECO:0007669"/>
    <property type="project" value="InterPro"/>
</dbReference>
<dbReference type="AlphaFoldDB" id="A0A9D1WF55"/>
<reference evidence="11" key="1">
    <citation type="journal article" date="2021" name="PeerJ">
        <title>Extensive microbial diversity within the chicken gut microbiome revealed by metagenomics and culture.</title>
        <authorList>
            <person name="Gilroy R."/>
            <person name="Ravi A."/>
            <person name="Getino M."/>
            <person name="Pursley I."/>
            <person name="Horton D.L."/>
            <person name="Alikhan N.F."/>
            <person name="Baker D."/>
            <person name="Gharbi K."/>
            <person name="Hall N."/>
            <person name="Watson M."/>
            <person name="Adriaenssens E.M."/>
            <person name="Foster-Nyarko E."/>
            <person name="Jarju S."/>
            <person name="Secka A."/>
            <person name="Antonio M."/>
            <person name="Oren A."/>
            <person name="Chaudhuri R.R."/>
            <person name="La Ragione R."/>
            <person name="Hildebrand F."/>
            <person name="Pallen M.J."/>
        </authorList>
    </citation>
    <scope>NUCLEOTIDE SEQUENCE</scope>
    <source>
        <strain evidence="11">USASDec5-558</strain>
    </source>
</reference>
<comment type="catalytic activity">
    <reaction evidence="7">
        <text>a 2'-deoxyadenosine in DNA + S-adenosyl-L-methionine = an N(6)-methyl-2'-deoxyadenosine in DNA + S-adenosyl-L-homocysteine + H(+)</text>
        <dbReference type="Rhea" id="RHEA:15197"/>
        <dbReference type="Rhea" id="RHEA-COMP:12418"/>
        <dbReference type="Rhea" id="RHEA-COMP:12419"/>
        <dbReference type="ChEBI" id="CHEBI:15378"/>
        <dbReference type="ChEBI" id="CHEBI:57856"/>
        <dbReference type="ChEBI" id="CHEBI:59789"/>
        <dbReference type="ChEBI" id="CHEBI:90615"/>
        <dbReference type="ChEBI" id="CHEBI:90616"/>
        <dbReference type="EC" id="2.1.1.72"/>
    </reaction>
</comment>
<dbReference type="InterPro" id="IPR004546">
    <property type="entry name" value="Restrct_endonuc_T1M"/>
</dbReference>
<evidence type="ECO:0000256" key="8">
    <source>
        <dbReference type="SAM" id="Coils"/>
    </source>
</evidence>
<evidence type="ECO:0000259" key="10">
    <source>
        <dbReference type="Pfam" id="PF12161"/>
    </source>
</evidence>
<dbReference type="Pfam" id="PF12161">
    <property type="entry name" value="HsdM_N"/>
    <property type="match status" value="1"/>
</dbReference>
<evidence type="ECO:0000259" key="9">
    <source>
        <dbReference type="Pfam" id="PF02384"/>
    </source>
</evidence>
<dbReference type="EMBL" id="DXEV01000130">
    <property type="protein sequence ID" value="HIX57107.1"/>
    <property type="molecule type" value="Genomic_DNA"/>
</dbReference>
<organism evidence="11 12">
    <name type="scientific">Candidatus Anaerobiospirillum pullistercoris</name>
    <dbReference type="NCBI Taxonomy" id="2838452"/>
    <lineage>
        <taxon>Bacteria</taxon>
        <taxon>Pseudomonadati</taxon>
        <taxon>Pseudomonadota</taxon>
        <taxon>Gammaproteobacteria</taxon>
        <taxon>Aeromonadales</taxon>
        <taxon>Succinivibrionaceae</taxon>
        <taxon>Anaerobiospirillum</taxon>
    </lineage>
</organism>
<keyword evidence="8" id="KW-0175">Coiled coil</keyword>
<dbReference type="InterPro" id="IPR022749">
    <property type="entry name" value="D12N6_MeTrfase_N"/>
</dbReference>
<protein>
    <recommendedName>
        <fullName evidence="2">site-specific DNA-methyltransferase (adenine-specific)</fullName>
        <ecNumber evidence="2">2.1.1.72</ecNumber>
    </recommendedName>
</protein>
<dbReference type="InterPro" id="IPR003356">
    <property type="entry name" value="DNA_methylase_A-5"/>
</dbReference>
<dbReference type="InterPro" id="IPR002052">
    <property type="entry name" value="DNA_methylase_N6_adenine_CS"/>
</dbReference>
<reference evidence="11" key="2">
    <citation type="submission" date="2021-04" db="EMBL/GenBank/DDBJ databases">
        <authorList>
            <person name="Gilroy R."/>
        </authorList>
    </citation>
    <scope>NUCLEOTIDE SEQUENCE</scope>
    <source>
        <strain evidence="11">USASDec5-558</strain>
    </source>
</reference>
<dbReference type="Gene3D" id="3.40.50.150">
    <property type="entry name" value="Vaccinia Virus protein VP39"/>
    <property type="match status" value="1"/>
</dbReference>
<dbReference type="GO" id="GO:0009307">
    <property type="term" value="P:DNA restriction-modification system"/>
    <property type="evidence" value="ECO:0007669"/>
    <property type="project" value="UniProtKB-KW"/>
</dbReference>
<dbReference type="GO" id="GO:0032259">
    <property type="term" value="P:methylation"/>
    <property type="evidence" value="ECO:0007669"/>
    <property type="project" value="UniProtKB-KW"/>
</dbReference>
<dbReference type="InterPro" id="IPR029063">
    <property type="entry name" value="SAM-dependent_MTases_sf"/>
</dbReference>
<keyword evidence="5" id="KW-0949">S-adenosyl-L-methionine</keyword>
<evidence type="ECO:0000256" key="5">
    <source>
        <dbReference type="ARBA" id="ARBA00022691"/>
    </source>
</evidence>
<dbReference type="InterPro" id="IPR051537">
    <property type="entry name" value="DNA_Adenine_Mtase"/>
</dbReference>
<proteinExistence type="inferred from homology"/>
<dbReference type="Pfam" id="PF02384">
    <property type="entry name" value="N6_Mtase"/>
    <property type="match status" value="1"/>
</dbReference>
<dbReference type="PRINTS" id="PR00507">
    <property type="entry name" value="N12N6MTFRASE"/>
</dbReference>
<evidence type="ECO:0000313" key="11">
    <source>
        <dbReference type="EMBL" id="HIX57107.1"/>
    </source>
</evidence>
<comment type="caution">
    <text evidence="11">The sequence shown here is derived from an EMBL/GenBank/DDBJ whole genome shotgun (WGS) entry which is preliminary data.</text>
</comment>
<feature type="domain" description="DNA methylase adenine-specific" evidence="9">
    <location>
        <begin position="169"/>
        <end position="489"/>
    </location>
</feature>
<dbReference type="InterPro" id="IPR038333">
    <property type="entry name" value="T1MK-like_N_sf"/>
</dbReference>
<keyword evidence="3 11" id="KW-0489">Methyltransferase</keyword>
<evidence type="ECO:0000256" key="4">
    <source>
        <dbReference type="ARBA" id="ARBA00022679"/>
    </source>
</evidence>
<dbReference type="SUPFAM" id="SSF53335">
    <property type="entry name" value="S-adenosyl-L-methionine-dependent methyltransferases"/>
    <property type="match status" value="1"/>
</dbReference>
<evidence type="ECO:0000256" key="6">
    <source>
        <dbReference type="ARBA" id="ARBA00022747"/>
    </source>
</evidence>
<evidence type="ECO:0000256" key="2">
    <source>
        <dbReference type="ARBA" id="ARBA00011900"/>
    </source>
</evidence>
<dbReference type="NCBIfam" id="TIGR00497">
    <property type="entry name" value="hsdM"/>
    <property type="match status" value="1"/>
</dbReference>
<dbReference type="EC" id="2.1.1.72" evidence="2"/>
<feature type="domain" description="N6 adenine-specific DNA methyltransferase N-terminal" evidence="10">
    <location>
        <begin position="6"/>
        <end position="157"/>
    </location>
</feature>
<evidence type="ECO:0000256" key="1">
    <source>
        <dbReference type="ARBA" id="ARBA00006594"/>
    </source>
</evidence>
<evidence type="ECO:0000313" key="12">
    <source>
        <dbReference type="Proteomes" id="UP000886829"/>
    </source>
</evidence>
<dbReference type="PROSITE" id="PS00092">
    <property type="entry name" value="N6_MTASE"/>
    <property type="match status" value="1"/>
</dbReference>
<keyword evidence="6" id="KW-0680">Restriction system</keyword>
<name>A0A9D1WF55_9GAMM</name>
<dbReference type="Gene3D" id="1.20.1260.30">
    <property type="match status" value="1"/>
</dbReference>
<dbReference type="PANTHER" id="PTHR42933">
    <property type="entry name" value="SLR6095 PROTEIN"/>
    <property type="match status" value="1"/>
</dbReference>
<evidence type="ECO:0000256" key="7">
    <source>
        <dbReference type="ARBA" id="ARBA00047942"/>
    </source>
</evidence>
<evidence type="ECO:0000256" key="3">
    <source>
        <dbReference type="ARBA" id="ARBA00022603"/>
    </source>
</evidence>
<dbReference type="GO" id="GO:0008170">
    <property type="term" value="F:N-methyltransferase activity"/>
    <property type="evidence" value="ECO:0007669"/>
    <property type="project" value="InterPro"/>
</dbReference>
<comment type="similarity">
    <text evidence="1">Belongs to the N(4)/N(6)-methyltransferase family.</text>
</comment>
<keyword evidence="4 11" id="KW-0808">Transferase</keyword>
<gene>
    <name evidence="11" type="ORF">H9850_06515</name>
</gene>
<dbReference type="GO" id="GO:0009007">
    <property type="term" value="F:site-specific DNA-methyltransferase (adenine-specific) activity"/>
    <property type="evidence" value="ECO:0007669"/>
    <property type="project" value="UniProtKB-EC"/>
</dbReference>
<dbReference type="Proteomes" id="UP000886829">
    <property type="component" value="Unassembled WGS sequence"/>
</dbReference>
<accession>A0A9D1WF55</accession>